<gene>
    <name evidence="12" type="ORF">LTR62_004987</name>
</gene>
<dbReference type="GO" id="GO:0005634">
    <property type="term" value="C:nucleus"/>
    <property type="evidence" value="ECO:0007669"/>
    <property type="project" value="UniProtKB-SubCell"/>
</dbReference>
<dbReference type="Pfam" id="PF10444">
    <property type="entry name" value="Nbl1_Borealin_N"/>
    <property type="match status" value="1"/>
</dbReference>
<sequence length="344" mass="36382">MPPRTKKTRSSAGEAAPAQIAPPEQQLEQVIEAHTPEQSVAQPIPSITAAQRQALIDNLQLEITERARKLRGQYALQAQGLRARLEMRVNRIPTALRKRKMQDLLDEQAGKARPAPAPPLPAKNSPKVLNISPIRGVKRMSDQIGRNDDDKENARTEPEIELDLPMPKKRAKTGAATANTKASRTISRKAAPPNILSPRSHNSRTLPKSPIKSLATSPSKPHFAHISPAKQPPPPPTHSLAPQSSSAASSRAPSRQTKQRPLTAAALETGGEGRSSEASNTSAGTTIIHKGAAKGRTRTVAKAAVVATKSAGAGPVVTKGGRKAAVEAPAPAVAVGGGRTLRKR</sequence>
<dbReference type="GO" id="GO:0051233">
    <property type="term" value="C:spindle midzone"/>
    <property type="evidence" value="ECO:0007669"/>
    <property type="project" value="TreeGrafter"/>
</dbReference>
<name>A0AAN7TIX9_9PEZI</name>
<keyword evidence="6" id="KW-0498">Mitosis</keyword>
<keyword evidence="7" id="KW-0539">Nucleus</keyword>
<evidence type="ECO:0000256" key="5">
    <source>
        <dbReference type="ARBA" id="ARBA00022618"/>
    </source>
</evidence>
<feature type="compositionally biased region" description="Polar residues" evidence="10">
    <location>
        <begin position="276"/>
        <end position="285"/>
    </location>
</feature>
<feature type="compositionally biased region" description="Polar residues" evidence="10">
    <location>
        <begin position="197"/>
        <end position="206"/>
    </location>
</feature>
<evidence type="ECO:0000256" key="7">
    <source>
        <dbReference type="ARBA" id="ARBA00023242"/>
    </source>
</evidence>
<feature type="compositionally biased region" description="Low complexity" evidence="10">
    <location>
        <begin position="241"/>
        <end position="256"/>
    </location>
</feature>
<evidence type="ECO:0000256" key="2">
    <source>
        <dbReference type="ARBA" id="ARBA00004584"/>
    </source>
</evidence>
<evidence type="ECO:0000256" key="9">
    <source>
        <dbReference type="ARBA" id="ARBA00023328"/>
    </source>
</evidence>
<comment type="caution">
    <text evidence="12">The sequence shown here is derived from an EMBL/GenBank/DDBJ whole genome shotgun (WGS) entry which is preliminary data.</text>
</comment>
<dbReference type="AlphaFoldDB" id="A0AAN7TIX9"/>
<evidence type="ECO:0000256" key="3">
    <source>
        <dbReference type="ARBA" id="ARBA00009914"/>
    </source>
</evidence>
<evidence type="ECO:0000256" key="8">
    <source>
        <dbReference type="ARBA" id="ARBA00023306"/>
    </source>
</evidence>
<feature type="compositionally biased region" description="Low complexity" evidence="10">
    <location>
        <begin position="173"/>
        <end position="182"/>
    </location>
</feature>
<dbReference type="PANTHER" id="PTHR16040:SF7">
    <property type="entry name" value="AUSTRALIN, ISOFORM A-RELATED"/>
    <property type="match status" value="1"/>
</dbReference>
<keyword evidence="4" id="KW-0158">Chromosome</keyword>
<evidence type="ECO:0000313" key="13">
    <source>
        <dbReference type="Proteomes" id="UP001310890"/>
    </source>
</evidence>
<organism evidence="12 13">
    <name type="scientific">Meristemomyces frigidus</name>
    <dbReference type="NCBI Taxonomy" id="1508187"/>
    <lineage>
        <taxon>Eukaryota</taxon>
        <taxon>Fungi</taxon>
        <taxon>Dikarya</taxon>
        <taxon>Ascomycota</taxon>
        <taxon>Pezizomycotina</taxon>
        <taxon>Dothideomycetes</taxon>
        <taxon>Dothideomycetidae</taxon>
        <taxon>Mycosphaerellales</taxon>
        <taxon>Teratosphaeriaceae</taxon>
        <taxon>Meristemomyces</taxon>
    </lineage>
</organism>
<dbReference type="InterPro" id="IPR018851">
    <property type="entry name" value="Borealin_N"/>
</dbReference>
<dbReference type="GO" id="GO:0000775">
    <property type="term" value="C:chromosome, centromeric region"/>
    <property type="evidence" value="ECO:0007669"/>
    <property type="project" value="UniProtKB-SubCell"/>
</dbReference>
<dbReference type="GO" id="GO:0000070">
    <property type="term" value="P:mitotic sister chromatid segregation"/>
    <property type="evidence" value="ECO:0007669"/>
    <property type="project" value="TreeGrafter"/>
</dbReference>
<evidence type="ECO:0000256" key="1">
    <source>
        <dbReference type="ARBA" id="ARBA00004123"/>
    </source>
</evidence>
<feature type="compositionally biased region" description="Basic and acidic residues" evidence="10">
    <location>
        <begin position="139"/>
        <end position="158"/>
    </location>
</feature>
<feature type="region of interest" description="Disordered" evidence="10">
    <location>
        <begin position="1"/>
        <end position="23"/>
    </location>
</feature>
<proteinExistence type="inferred from homology"/>
<keyword evidence="8" id="KW-0131">Cell cycle</keyword>
<protein>
    <recommendedName>
        <fullName evidence="11">Borealin N-terminal domain-containing protein</fullName>
    </recommendedName>
</protein>
<accession>A0AAN7TIX9</accession>
<dbReference type="GO" id="GO:0051301">
    <property type="term" value="P:cell division"/>
    <property type="evidence" value="ECO:0007669"/>
    <property type="project" value="UniProtKB-KW"/>
</dbReference>
<comment type="similarity">
    <text evidence="3">Belongs to the borealin family.</text>
</comment>
<feature type="compositionally biased region" description="Low complexity" evidence="10">
    <location>
        <begin position="14"/>
        <end position="23"/>
    </location>
</feature>
<keyword evidence="9" id="KW-0137">Centromere</keyword>
<dbReference type="PANTHER" id="PTHR16040">
    <property type="entry name" value="AUSTRALIN, ISOFORM A-RELATED"/>
    <property type="match status" value="1"/>
</dbReference>
<dbReference type="Proteomes" id="UP001310890">
    <property type="component" value="Unassembled WGS sequence"/>
</dbReference>
<feature type="domain" description="Borealin N-terminal" evidence="11">
    <location>
        <begin position="51"/>
        <end position="106"/>
    </location>
</feature>
<dbReference type="EMBL" id="JAVRRL010000004">
    <property type="protein sequence ID" value="KAK5117565.1"/>
    <property type="molecule type" value="Genomic_DNA"/>
</dbReference>
<dbReference type="GO" id="GO:0032133">
    <property type="term" value="C:chromosome passenger complex"/>
    <property type="evidence" value="ECO:0007669"/>
    <property type="project" value="TreeGrafter"/>
</dbReference>
<evidence type="ECO:0000256" key="10">
    <source>
        <dbReference type="SAM" id="MobiDB-lite"/>
    </source>
</evidence>
<evidence type="ECO:0000259" key="11">
    <source>
        <dbReference type="Pfam" id="PF10444"/>
    </source>
</evidence>
<comment type="subcellular location">
    <subcellularLocation>
        <location evidence="2">Chromosome</location>
        <location evidence="2">Centromere</location>
    </subcellularLocation>
    <subcellularLocation>
        <location evidence="1">Nucleus</location>
    </subcellularLocation>
</comment>
<evidence type="ECO:0000256" key="6">
    <source>
        <dbReference type="ARBA" id="ARBA00022776"/>
    </source>
</evidence>
<keyword evidence="5" id="KW-0132">Cell division</keyword>
<evidence type="ECO:0000313" key="12">
    <source>
        <dbReference type="EMBL" id="KAK5117565.1"/>
    </source>
</evidence>
<dbReference type="InterPro" id="IPR018867">
    <property type="entry name" value="Cell_div_borealin"/>
</dbReference>
<feature type="region of interest" description="Disordered" evidence="10">
    <location>
        <begin position="107"/>
        <end position="297"/>
    </location>
</feature>
<evidence type="ECO:0000256" key="4">
    <source>
        <dbReference type="ARBA" id="ARBA00022454"/>
    </source>
</evidence>
<reference evidence="12" key="1">
    <citation type="submission" date="2023-08" db="EMBL/GenBank/DDBJ databases">
        <title>Black Yeasts Isolated from many extreme environments.</title>
        <authorList>
            <person name="Coleine C."/>
            <person name="Stajich J.E."/>
            <person name="Selbmann L."/>
        </authorList>
    </citation>
    <scope>NUCLEOTIDE SEQUENCE</scope>
    <source>
        <strain evidence="12">CCFEE 5401</strain>
    </source>
</reference>